<evidence type="ECO:0000256" key="1">
    <source>
        <dbReference type="SAM" id="MobiDB-lite"/>
    </source>
</evidence>
<organism evidence="2 3">
    <name type="scientific">Plutella xylostella</name>
    <name type="common">Diamondback moth</name>
    <name type="synonym">Plutella maculipennis</name>
    <dbReference type="NCBI Taxonomy" id="51655"/>
    <lineage>
        <taxon>Eukaryota</taxon>
        <taxon>Metazoa</taxon>
        <taxon>Ecdysozoa</taxon>
        <taxon>Arthropoda</taxon>
        <taxon>Hexapoda</taxon>
        <taxon>Insecta</taxon>
        <taxon>Pterygota</taxon>
        <taxon>Neoptera</taxon>
        <taxon>Endopterygota</taxon>
        <taxon>Lepidoptera</taxon>
        <taxon>Glossata</taxon>
        <taxon>Ditrysia</taxon>
        <taxon>Yponomeutoidea</taxon>
        <taxon>Plutellidae</taxon>
        <taxon>Plutella</taxon>
    </lineage>
</organism>
<accession>A0ABQ7R5K7</accession>
<comment type="caution">
    <text evidence="2">The sequence shown here is derived from an EMBL/GenBank/DDBJ whole genome shotgun (WGS) entry which is preliminary data.</text>
</comment>
<feature type="compositionally biased region" description="Acidic residues" evidence="1">
    <location>
        <begin position="24"/>
        <end position="34"/>
    </location>
</feature>
<proteinExistence type="predicted"/>
<evidence type="ECO:0000313" key="3">
    <source>
        <dbReference type="Proteomes" id="UP000823941"/>
    </source>
</evidence>
<name>A0ABQ7R5K7_PLUXY</name>
<sequence length="66" mass="7842">MKKTTDKENLQKKRQTKRYKKETESEDSSPQEEDDDCACIYSAFPIHFAKLRTIMERCESHTNVRS</sequence>
<protein>
    <submittedName>
        <fullName evidence="2">Uncharacterized protein</fullName>
    </submittedName>
</protein>
<feature type="region of interest" description="Disordered" evidence="1">
    <location>
        <begin position="1"/>
        <end position="34"/>
    </location>
</feature>
<dbReference type="EMBL" id="JAHIBW010000002">
    <property type="protein sequence ID" value="KAG7312592.1"/>
    <property type="molecule type" value="Genomic_DNA"/>
</dbReference>
<keyword evidence="3" id="KW-1185">Reference proteome</keyword>
<gene>
    <name evidence="2" type="ORF">JYU34_000908</name>
</gene>
<reference evidence="2 3" key="1">
    <citation type="submission" date="2021-06" db="EMBL/GenBank/DDBJ databases">
        <title>A haploid diamondback moth (Plutella xylostella L.) genome assembly resolves 31 chromosomes and identifies a diamide resistance mutation.</title>
        <authorList>
            <person name="Ward C.M."/>
            <person name="Perry K.D."/>
            <person name="Baker G."/>
            <person name="Powis K."/>
            <person name="Heckel D.G."/>
            <person name="Baxter S.W."/>
        </authorList>
    </citation>
    <scope>NUCLEOTIDE SEQUENCE [LARGE SCALE GENOMIC DNA]</scope>
    <source>
        <strain evidence="2 3">LV</strain>
        <tissue evidence="2">Single pupa</tissue>
    </source>
</reference>
<dbReference type="Proteomes" id="UP000823941">
    <property type="component" value="Chromosome 2"/>
</dbReference>
<evidence type="ECO:0000313" key="2">
    <source>
        <dbReference type="EMBL" id="KAG7312592.1"/>
    </source>
</evidence>
<feature type="compositionally biased region" description="Basic and acidic residues" evidence="1">
    <location>
        <begin position="1"/>
        <end position="11"/>
    </location>
</feature>